<dbReference type="AlphaFoldDB" id="A0A9K3LTE4"/>
<feature type="compositionally biased region" description="Polar residues" evidence="1">
    <location>
        <begin position="77"/>
        <end position="90"/>
    </location>
</feature>
<feature type="compositionally biased region" description="Polar residues" evidence="1">
    <location>
        <begin position="591"/>
        <end position="605"/>
    </location>
</feature>
<dbReference type="Proteomes" id="UP000693970">
    <property type="component" value="Unassembled WGS sequence"/>
</dbReference>
<feature type="region of interest" description="Disordered" evidence="1">
    <location>
        <begin position="338"/>
        <end position="364"/>
    </location>
</feature>
<feature type="compositionally biased region" description="Basic residues" evidence="1">
    <location>
        <begin position="506"/>
        <end position="518"/>
    </location>
</feature>
<feature type="compositionally biased region" description="Low complexity" evidence="1">
    <location>
        <begin position="476"/>
        <end position="489"/>
    </location>
</feature>
<evidence type="ECO:0000313" key="2">
    <source>
        <dbReference type="EMBL" id="KAG7367683.1"/>
    </source>
</evidence>
<organism evidence="2 3">
    <name type="scientific">Nitzschia inconspicua</name>
    <dbReference type="NCBI Taxonomy" id="303405"/>
    <lineage>
        <taxon>Eukaryota</taxon>
        <taxon>Sar</taxon>
        <taxon>Stramenopiles</taxon>
        <taxon>Ochrophyta</taxon>
        <taxon>Bacillariophyta</taxon>
        <taxon>Bacillariophyceae</taxon>
        <taxon>Bacillariophycidae</taxon>
        <taxon>Bacillariales</taxon>
        <taxon>Bacillariaceae</taxon>
        <taxon>Nitzschia</taxon>
    </lineage>
</organism>
<dbReference type="EMBL" id="JAGRRH010000007">
    <property type="protein sequence ID" value="KAG7367683.1"/>
    <property type="molecule type" value="Genomic_DNA"/>
</dbReference>
<gene>
    <name evidence="2" type="ORF">IV203_030354</name>
</gene>
<feature type="region of interest" description="Disordered" evidence="1">
    <location>
        <begin position="1"/>
        <end position="107"/>
    </location>
</feature>
<comment type="caution">
    <text evidence="2">The sequence shown here is derived from an EMBL/GenBank/DDBJ whole genome shotgun (WGS) entry which is preliminary data.</text>
</comment>
<feature type="region of interest" description="Disordered" evidence="1">
    <location>
        <begin position="208"/>
        <end position="234"/>
    </location>
</feature>
<feature type="compositionally biased region" description="Polar residues" evidence="1">
    <location>
        <begin position="490"/>
        <end position="502"/>
    </location>
</feature>
<reference evidence="2" key="1">
    <citation type="journal article" date="2021" name="Sci. Rep.">
        <title>Diploid genomic architecture of Nitzschia inconspicua, an elite biomass production diatom.</title>
        <authorList>
            <person name="Oliver A."/>
            <person name="Podell S."/>
            <person name="Pinowska A."/>
            <person name="Traller J.C."/>
            <person name="Smith S.R."/>
            <person name="McClure R."/>
            <person name="Beliaev A."/>
            <person name="Bohutskyi P."/>
            <person name="Hill E.A."/>
            <person name="Rabines A."/>
            <person name="Zheng H."/>
            <person name="Allen L.Z."/>
            <person name="Kuo A."/>
            <person name="Grigoriev I.V."/>
            <person name="Allen A.E."/>
            <person name="Hazlebeck D."/>
            <person name="Allen E.E."/>
        </authorList>
    </citation>
    <scope>NUCLEOTIDE SEQUENCE</scope>
    <source>
        <strain evidence="2">Hildebrandi</strain>
    </source>
</reference>
<feature type="compositionally biased region" description="Basic and acidic residues" evidence="1">
    <location>
        <begin position="606"/>
        <end position="624"/>
    </location>
</feature>
<feature type="compositionally biased region" description="Polar residues" evidence="1">
    <location>
        <begin position="1"/>
        <end position="20"/>
    </location>
</feature>
<reference evidence="2" key="2">
    <citation type="submission" date="2021-04" db="EMBL/GenBank/DDBJ databases">
        <authorList>
            <person name="Podell S."/>
        </authorList>
    </citation>
    <scope>NUCLEOTIDE SEQUENCE</scope>
    <source>
        <strain evidence="2">Hildebrandi</strain>
    </source>
</reference>
<proteinExistence type="predicted"/>
<accession>A0A9K3LTE4</accession>
<dbReference type="OrthoDB" id="49628at2759"/>
<feature type="compositionally biased region" description="Basic residues" evidence="1">
    <location>
        <begin position="625"/>
        <end position="639"/>
    </location>
</feature>
<keyword evidence="3" id="KW-1185">Reference proteome</keyword>
<feature type="region of interest" description="Disordered" evidence="1">
    <location>
        <begin position="138"/>
        <end position="185"/>
    </location>
</feature>
<name>A0A9K3LTE4_9STRA</name>
<protein>
    <submittedName>
        <fullName evidence="2">Uncharacterized protein</fullName>
    </submittedName>
</protein>
<feature type="region of interest" description="Disordered" evidence="1">
    <location>
        <begin position="471"/>
        <end position="518"/>
    </location>
</feature>
<feature type="compositionally biased region" description="Low complexity" evidence="1">
    <location>
        <begin position="91"/>
        <end position="107"/>
    </location>
</feature>
<feature type="region of interest" description="Disordered" evidence="1">
    <location>
        <begin position="574"/>
        <end position="691"/>
    </location>
</feature>
<feature type="compositionally biased region" description="Polar residues" evidence="1">
    <location>
        <begin position="156"/>
        <end position="185"/>
    </location>
</feature>
<evidence type="ECO:0000313" key="3">
    <source>
        <dbReference type="Proteomes" id="UP000693970"/>
    </source>
</evidence>
<evidence type="ECO:0000256" key="1">
    <source>
        <dbReference type="SAM" id="MobiDB-lite"/>
    </source>
</evidence>
<sequence length="691" mass="75082">MSRSTSSPNQSKTVTSTASPVSAALPALDKDIDEELLLDVPPPPPRHRQPISPMHQNSHHGGMLATTIGQHPHHLSHSYSSKNPLSSQNVTTRTPSSNSASSSKKNTNIIINKNGKKTKASRIESFHNAILTNMAETEQLRRQHQQQRNNKLHVAGSQSTGSADASVSGTSGRIPTAVNDPSSTSLLSETIRDISTAAASTMETLKSALEQAKSHQQQQKQRTEGDPSSFRPPNCVSCVRTNTRAVHATPATGADTPADLTGLLSKWCGIQQPAGNGNDDALPSDAAAAAWEPHMKKMQDAVQKMVVSVNHNNNKSQQSSTPSSSWQQATQDIWRFASGGPPTPCNHPSSKMGRSRTTAGHYDDDEDDRGMASPNHWANLLGLGNTRGHEEDDQNTVGTYDTWHDENSQLRRLGSWGTVGSGFTSGTGGTFGTYDIGGSPASSVEDIDTMRLVLEDDHGNAIDPVLLEKTQKMKQQQRLQQQQQQHQQQEATTSSNNKTNVARNKDGRKVKRKKRRAKVVQFDYPPIKSLRQYIRPDPEDLPNLFFTEQELDQIEEDRYCTMSTDDIEIVAVSSKLSSSSDDENENDNKTPKSTTIGGGTNNNKETSVEKRDSPSPSEPNEHGLKSAKGRSGTPHRRRQASSSELSSELDVDVDKSKRSSSGGGGAKSPSCKSPRLVKGVQIYLRERSTGA</sequence>